<reference evidence="3" key="1">
    <citation type="journal article" date="2019" name="Int. J. Syst. Evol. Microbiol.">
        <title>The Global Catalogue of Microorganisms (GCM) 10K type strain sequencing project: providing services to taxonomists for standard genome sequencing and annotation.</title>
        <authorList>
            <consortium name="The Broad Institute Genomics Platform"/>
            <consortium name="The Broad Institute Genome Sequencing Center for Infectious Disease"/>
            <person name="Wu L."/>
            <person name="Ma J."/>
        </authorList>
    </citation>
    <scope>NUCLEOTIDE SEQUENCE [LARGE SCALE GENOMIC DNA]</scope>
    <source>
        <strain evidence="3">S1</strain>
    </source>
</reference>
<name>A0ABW4C7G6_9BACL</name>
<sequence length="125" mass="14605">MYSERSGTVGTTISTDLIRGHTDTIILNVLRQGDSYGYEIYKKIVELSGKQYELKEATLYTAFRRLEREGYILSYWGDETQGGRRKYYRITPEGKGHYEQRIKDWNFAREVLDKLVKGELGHAEE</sequence>
<dbReference type="Pfam" id="PF03551">
    <property type="entry name" value="PadR"/>
    <property type="match status" value="1"/>
</dbReference>
<proteinExistence type="predicted"/>
<dbReference type="RefSeq" id="WP_380163345.1">
    <property type="nucleotide sequence ID" value="NZ_JBHTNU010000003.1"/>
</dbReference>
<dbReference type="PANTHER" id="PTHR33169:SF14">
    <property type="entry name" value="TRANSCRIPTIONAL REGULATOR RV3488"/>
    <property type="match status" value="1"/>
</dbReference>
<dbReference type="InterPro" id="IPR052509">
    <property type="entry name" value="Metal_resp_DNA-bind_regulator"/>
</dbReference>
<evidence type="ECO:0000259" key="1">
    <source>
        <dbReference type="Pfam" id="PF03551"/>
    </source>
</evidence>
<evidence type="ECO:0000313" key="2">
    <source>
        <dbReference type="EMBL" id="MFD1426317.1"/>
    </source>
</evidence>
<dbReference type="InterPro" id="IPR036390">
    <property type="entry name" value="WH_DNA-bd_sf"/>
</dbReference>
<keyword evidence="3" id="KW-1185">Reference proteome</keyword>
<comment type="caution">
    <text evidence="2">The sequence shown here is derived from an EMBL/GenBank/DDBJ whole genome shotgun (WGS) entry which is preliminary data.</text>
</comment>
<dbReference type="InterPro" id="IPR005149">
    <property type="entry name" value="Tscrpt_reg_PadR_N"/>
</dbReference>
<accession>A0ABW4C7G6</accession>
<dbReference type="EMBL" id="JBHTNU010000003">
    <property type="protein sequence ID" value="MFD1426317.1"/>
    <property type="molecule type" value="Genomic_DNA"/>
</dbReference>
<evidence type="ECO:0000313" key="3">
    <source>
        <dbReference type="Proteomes" id="UP001597282"/>
    </source>
</evidence>
<protein>
    <submittedName>
        <fullName evidence="2">PadR family transcriptional regulator</fullName>
    </submittedName>
</protein>
<dbReference type="SUPFAM" id="SSF46785">
    <property type="entry name" value="Winged helix' DNA-binding domain"/>
    <property type="match status" value="1"/>
</dbReference>
<dbReference type="InterPro" id="IPR036388">
    <property type="entry name" value="WH-like_DNA-bd_sf"/>
</dbReference>
<dbReference type="Proteomes" id="UP001597282">
    <property type="component" value="Unassembled WGS sequence"/>
</dbReference>
<organism evidence="2 3">
    <name type="scientific">Kroppenstedtia sanguinis</name>
    <dbReference type="NCBI Taxonomy" id="1380684"/>
    <lineage>
        <taxon>Bacteria</taxon>
        <taxon>Bacillati</taxon>
        <taxon>Bacillota</taxon>
        <taxon>Bacilli</taxon>
        <taxon>Bacillales</taxon>
        <taxon>Thermoactinomycetaceae</taxon>
        <taxon>Kroppenstedtia</taxon>
    </lineage>
</organism>
<dbReference type="PANTHER" id="PTHR33169">
    <property type="entry name" value="PADR-FAMILY TRANSCRIPTIONAL REGULATOR"/>
    <property type="match status" value="1"/>
</dbReference>
<feature type="domain" description="Transcription regulator PadR N-terminal" evidence="1">
    <location>
        <begin position="26"/>
        <end position="98"/>
    </location>
</feature>
<dbReference type="Gene3D" id="1.10.10.10">
    <property type="entry name" value="Winged helix-like DNA-binding domain superfamily/Winged helix DNA-binding domain"/>
    <property type="match status" value="1"/>
</dbReference>
<gene>
    <name evidence="2" type="ORF">ACFQ4Y_05125</name>
</gene>